<feature type="region of interest" description="Disordered" evidence="1">
    <location>
        <begin position="88"/>
        <end position="112"/>
    </location>
</feature>
<organism evidence="3 4">
    <name type="scientific">Coccidioides posadasii RMSCC 3488</name>
    <dbReference type="NCBI Taxonomy" id="454284"/>
    <lineage>
        <taxon>Eukaryota</taxon>
        <taxon>Fungi</taxon>
        <taxon>Dikarya</taxon>
        <taxon>Ascomycota</taxon>
        <taxon>Pezizomycotina</taxon>
        <taxon>Eurotiomycetes</taxon>
        <taxon>Eurotiomycetidae</taxon>
        <taxon>Onygenales</taxon>
        <taxon>Onygenaceae</taxon>
        <taxon>Coccidioides</taxon>
    </lineage>
</organism>
<dbReference type="Proteomes" id="UP000054567">
    <property type="component" value="Unassembled WGS sequence"/>
</dbReference>
<evidence type="ECO:0000313" key="3">
    <source>
        <dbReference type="EMBL" id="KMM65554.1"/>
    </source>
</evidence>
<feature type="signal peptide" evidence="2">
    <location>
        <begin position="1"/>
        <end position="20"/>
    </location>
</feature>
<protein>
    <submittedName>
        <fullName evidence="3">Uncharacterized protein</fullName>
    </submittedName>
</protein>
<sequence>MQFKTLLGTCILGLASFALAAPSSGSNSKLPTDVYMDKIMPVQLARIYDFRSYFSDLTPEQEKYLDKLAYKIRHMNFKNLHEIQAEGEEVFKEKGPKPTGKPKRSDNGRTNFPRDFKVLFSPIRDIFVHYQ</sequence>
<evidence type="ECO:0000256" key="1">
    <source>
        <dbReference type="SAM" id="MobiDB-lite"/>
    </source>
</evidence>
<accession>A0A0J6F9B4</accession>
<feature type="compositionally biased region" description="Basic and acidic residues" evidence="1">
    <location>
        <begin position="103"/>
        <end position="112"/>
    </location>
</feature>
<dbReference type="VEuPathDB" id="FungiDB:CPAG_01903"/>
<evidence type="ECO:0000256" key="2">
    <source>
        <dbReference type="SAM" id="SignalP"/>
    </source>
</evidence>
<dbReference type="AlphaFoldDB" id="A0A0J6F9B4"/>
<reference evidence="4" key="2">
    <citation type="journal article" date="2009" name="Genome Res.">
        <title>Comparative genomic analyses of the human fungal pathogens Coccidioides and their relatives.</title>
        <authorList>
            <person name="Sharpton T.J."/>
            <person name="Stajich J.E."/>
            <person name="Rounsley S.D."/>
            <person name="Gardner M.J."/>
            <person name="Wortman J.R."/>
            <person name="Jordar V.S."/>
            <person name="Maiti R."/>
            <person name="Kodira C.D."/>
            <person name="Neafsey D.E."/>
            <person name="Zeng Q."/>
            <person name="Hung C.-Y."/>
            <person name="McMahan C."/>
            <person name="Muszewska A."/>
            <person name="Grynberg M."/>
            <person name="Mandel M.A."/>
            <person name="Kellner E.M."/>
            <person name="Barker B.M."/>
            <person name="Galgiani J.N."/>
            <person name="Orbach M.J."/>
            <person name="Kirkland T.N."/>
            <person name="Cole G.T."/>
            <person name="Henn M.R."/>
            <person name="Birren B.W."/>
            <person name="Taylor J.W."/>
        </authorList>
    </citation>
    <scope>NUCLEOTIDE SEQUENCE [LARGE SCALE GENOMIC DNA]</scope>
    <source>
        <strain evidence="4">RMSCC 3488</strain>
    </source>
</reference>
<keyword evidence="2" id="KW-0732">Signal</keyword>
<gene>
    <name evidence="3" type="ORF">CPAG_01903</name>
</gene>
<evidence type="ECO:0000313" key="4">
    <source>
        <dbReference type="Proteomes" id="UP000054567"/>
    </source>
</evidence>
<proteinExistence type="predicted"/>
<feature type="chain" id="PRO_5005270905" evidence="2">
    <location>
        <begin position="21"/>
        <end position="131"/>
    </location>
</feature>
<name>A0A0J6F9B4_COCPO</name>
<reference evidence="4" key="3">
    <citation type="journal article" date="2010" name="Genome Res.">
        <title>Population genomic sequencing of Coccidioides fungi reveals recent hybridization and transposon control.</title>
        <authorList>
            <person name="Neafsey D.E."/>
            <person name="Barker B.M."/>
            <person name="Sharpton T.J."/>
            <person name="Stajich J.E."/>
            <person name="Park D.J."/>
            <person name="Whiston E."/>
            <person name="Hung C.-Y."/>
            <person name="McMahan C."/>
            <person name="White J."/>
            <person name="Sykes S."/>
            <person name="Heiman D."/>
            <person name="Young S."/>
            <person name="Zeng Q."/>
            <person name="Abouelleil A."/>
            <person name="Aftuck L."/>
            <person name="Bessette D."/>
            <person name="Brown A."/>
            <person name="FitzGerald M."/>
            <person name="Lui A."/>
            <person name="Macdonald J.P."/>
            <person name="Priest M."/>
            <person name="Orbach M.J."/>
            <person name="Galgiani J.N."/>
            <person name="Kirkland T.N."/>
            <person name="Cole G.T."/>
            <person name="Birren B.W."/>
            <person name="Henn M.R."/>
            <person name="Taylor J.W."/>
            <person name="Rounsley S.D."/>
        </authorList>
    </citation>
    <scope>NUCLEOTIDE SEQUENCE [LARGE SCALE GENOMIC DNA]</scope>
    <source>
        <strain evidence="4">RMSCC 3488</strain>
    </source>
</reference>
<reference evidence="3 4" key="1">
    <citation type="submission" date="2007-06" db="EMBL/GenBank/DDBJ databases">
        <title>The Genome Sequence of Coccidioides posadasii RMSCC_3488.</title>
        <authorList>
            <consortium name="Coccidioides Genome Resources Consortium"/>
            <consortium name="The Broad Institute Genome Sequencing Platform"/>
            <person name="Henn M.R."/>
            <person name="Sykes S."/>
            <person name="Young S."/>
            <person name="Jaffe D."/>
            <person name="Berlin A."/>
            <person name="Alvarez P."/>
            <person name="Butler J."/>
            <person name="Gnerre S."/>
            <person name="Grabherr M."/>
            <person name="Mauceli E."/>
            <person name="Brockman W."/>
            <person name="Kodira C."/>
            <person name="Alvarado L."/>
            <person name="Zeng Q."/>
            <person name="Crawford M."/>
            <person name="Antoine C."/>
            <person name="Devon K."/>
            <person name="Galgiani J."/>
            <person name="Orsborn K."/>
            <person name="Lewis M.L."/>
            <person name="Nusbaum C."/>
            <person name="Galagan J."/>
            <person name="Birren B."/>
        </authorList>
    </citation>
    <scope>NUCLEOTIDE SEQUENCE [LARGE SCALE GENOMIC DNA]</scope>
    <source>
        <strain evidence="3 4">RMSCC 3488</strain>
    </source>
</reference>
<dbReference type="OrthoDB" id="10476842at2759"/>
<dbReference type="EMBL" id="DS268109">
    <property type="protein sequence ID" value="KMM65554.1"/>
    <property type="molecule type" value="Genomic_DNA"/>
</dbReference>